<evidence type="ECO:0000259" key="2">
    <source>
        <dbReference type="Pfam" id="PF01523"/>
    </source>
</evidence>
<dbReference type="InterPro" id="IPR045570">
    <property type="entry name" value="Metalloprtase-TldD/E_cen_dom"/>
</dbReference>
<accession>A0A6A4RKC1</accession>
<feature type="domain" description="Metalloprotease TldD/E central" evidence="4">
    <location>
        <begin position="122"/>
        <end position="224"/>
    </location>
</feature>
<dbReference type="InterPro" id="IPR035068">
    <property type="entry name" value="TldD/PmbA_N"/>
</dbReference>
<dbReference type="RefSeq" id="WP_158978338.1">
    <property type="nucleotide sequence ID" value="NZ_WSFO01000003.1"/>
</dbReference>
<dbReference type="InterPro" id="IPR036059">
    <property type="entry name" value="TldD/PmbA_sf"/>
</dbReference>
<dbReference type="GO" id="GO:0006508">
    <property type="term" value="P:proteolysis"/>
    <property type="evidence" value="ECO:0007669"/>
    <property type="project" value="InterPro"/>
</dbReference>
<sequence length="448" mass="47292">MTQSPQDLCHALMDAAKKAGADGVDTMAAKGQSVSIEVREGALEHAERSEGIDLGLRVFVGRQQALVSSSDARPETLLAMAERAVAMAKEAPEDPYSGLADPSQLIEDWDLAAFELEDPAVEPAPEALKDDALAAEAACQAIEGITQVQSAGASYGSHSVHLAASNGFSGGYRRTSRSLSCVGIAGTGTGMERDYDGDSRTYQSDLRAAADIGRIAGERAVERLDARKPVTGTYPVLFDERISSSLIGHLLGAVNGASIARGSSWLKDNLGEQVLPAHLSVIEDPFRPRITGSRPFDGEGLPTQRRAIVQDGVLTGWTLDLASARKLGLESSGNAARGIGSVPSPSNWNIELTPGDQSREDLIRGMGTGLLVTSMIGSTINPNTGDYSRGASGFWVENGEIAYPVNECTIAGNLRDMLMRIIPANDARNYLSRVVPSLLIEGMTLAGN</sequence>
<evidence type="ECO:0000259" key="4">
    <source>
        <dbReference type="Pfam" id="PF19290"/>
    </source>
</evidence>
<evidence type="ECO:0000259" key="3">
    <source>
        <dbReference type="Pfam" id="PF19289"/>
    </source>
</evidence>
<dbReference type="PANTHER" id="PTHR43421">
    <property type="entry name" value="METALLOPROTEASE PMBA"/>
    <property type="match status" value="1"/>
</dbReference>
<dbReference type="GO" id="GO:0008237">
    <property type="term" value="F:metallopeptidase activity"/>
    <property type="evidence" value="ECO:0007669"/>
    <property type="project" value="InterPro"/>
</dbReference>
<dbReference type="Pfam" id="PF19289">
    <property type="entry name" value="PmbA_TldD_3rd"/>
    <property type="match status" value="1"/>
</dbReference>
<dbReference type="GO" id="GO:0005829">
    <property type="term" value="C:cytosol"/>
    <property type="evidence" value="ECO:0007669"/>
    <property type="project" value="TreeGrafter"/>
</dbReference>
<dbReference type="AlphaFoldDB" id="A0A6A4RKC1"/>
<dbReference type="InterPro" id="IPR045569">
    <property type="entry name" value="Metalloprtase-TldD/E_C"/>
</dbReference>
<organism evidence="5 6">
    <name type="scientific">Parasedimentitalea maritima</name>
    <dbReference type="NCBI Taxonomy" id="2578117"/>
    <lineage>
        <taxon>Bacteria</taxon>
        <taxon>Pseudomonadati</taxon>
        <taxon>Pseudomonadota</taxon>
        <taxon>Alphaproteobacteria</taxon>
        <taxon>Rhodobacterales</taxon>
        <taxon>Paracoccaceae</taxon>
        <taxon>Parasedimentitalea</taxon>
    </lineage>
</organism>
<reference evidence="5 6" key="1">
    <citation type="submission" date="2019-12" db="EMBL/GenBank/DDBJ databases">
        <authorList>
            <person name="Zhang Y.-J."/>
        </authorList>
    </citation>
    <scope>NUCLEOTIDE SEQUENCE [LARGE SCALE GENOMIC DNA]</scope>
    <source>
        <strain evidence="5 6">H18S-6</strain>
    </source>
</reference>
<feature type="domain" description="Metalloprotease TldD/E N-terminal" evidence="2">
    <location>
        <begin position="30"/>
        <end position="88"/>
    </location>
</feature>
<proteinExistence type="inferred from homology"/>
<dbReference type="Pfam" id="PF01523">
    <property type="entry name" value="PmbA_TldD_1st"/>
    <property type="match status" value="1"/>
</dbReference>
<evidence type="ECO:0000313" key="6">
    <source>
        <dbReference type="Proteomes" id="UP000441586"/>
    </source>
</evidence>
<comment type="caution">
    <text evidence="5">The sequence shown here is derived from an EMBL/GenBank/DDBJ whole genome shotgun (WGS) entry which is preliminary data.</text>
</comment>
<protein>
    <submittedName>
        <fullName evidence="5">TldD/PmbA family protein</fullName>
    </submittedName>
</protein>
<dbReference type="InterPro" id="IPR002510">
    <property type="entry name" value="Metalloprtase-TldD/E_N"/>
</dbReference>
<dbReference type="Proteomes" id="UP000441586">
    <property type="component" value="Unassembled WGS sequence"/>
</dbReference>
<evidence type="ECO:0000313" key="5">
    <source>
        <dbReference type="EMBL" id="KAE9631035.1"/>
    </source>
</evidence>
<dbReference type="PANTHER" id="PTHR43421:SF1">
    <property type="entry name" value="METALLOPROTEASE PMBA"/>
    <property type="match status" value="1"/>
</dbReference>
<gene>
    <name evidence="5" type="ORF">GP644_07410</name>
</gene>
<dbReference type="InterPro" id="IPR047657">
    <property type="entry name" value="PmbA"/>
</dbReference>
<dbReference type="Gene3D" id="3.30.2290.10">
    <property type="entry name" value="PmbA/TldD superfamily"/>
    <property type="match status" value="1"/>
</dbReference>
<dbReference type="Pfam" id="PF19290">
    <property type="entry name" value="PmbA_TldD_2nd"/>
    <property type="match status" value="1"/>
</dbReference>
<name>A0A6A4RKC1_9RHOB</name>
<feature type="domain" description="Metalloprotease TldD/E C-terminal" evidence="3">
    <location>
        <begin position="231"/>
        <end position="447"/>
    </location>
</feature>
<dbReference type="EMBL" id="WSFO01000003">
    <property type="protein sequence ID" value="KAE9631035.1"/>
    <property type="molecule type" value="Genomic_DNA"/>
</dbReference>
<dbReference type="SUPFAM" id="SSF111283">
    <property type="entry name" value="Putative modulator of DNA gyrase, PmbA/TldD"/>
    <property type="match status" value="1"/>
</dbReference>
<evidence type="ECO:0000256" key="1">
    <source>
        <dbReference type="ARBA" id="ARBA00005836"/>
    </source>
</evidence>
<comment type="similarity">
    <text evidence="1">Belongs to the peptidase U62 family.</text>
</comment>